<dbReference type="PANTHER" id="PTHR24186:SF46">
    <property type="entry name" value="PROTEIN ACCELERATED CELL DEATH 6-LIKE"/>
    <property type="match status" value="1"/>
</dbReference>
<protein>
    <submittedName>
        <fullName evidence="11">Protein ACCELERATED CELL DEATH 6-like</fullName>
    </submittedName>
</protein>
<dbReference type="GO" id="GO:0005886">
    <property type="term" value="C:plasma membrane"/>
    <property type="evidence" value="ECO:0007669"/>
    <property type="project" value="TreeGrafter"/>
</dbReference>
<dbReference type="PANTHER" id="PTHR24186">
    <property type="entry name" value="PROTEIN PHOSPHATASE 1 REGULATORY SUBUNIT"/>
    <property type="match status" value="1"/>
</dbReference>
<feature type="transmembrane region" description="Helical" evidence="8">
    <location>
        <begin position="252"/>
        <end position="279"/>
    </location>
</feature>
<reference evidence="10" key="1">
    <citation type="journal article" date="2021" name="Nat. Commun.">
        <title>Genomic analyses provide insights into spinach domestication and the genetic basis of agronomic traits.</title>
        <authorList>
            <person name="Cai X."/>
            <person name="Sun X."/>
            <person name="Xu C."/>
            <person name="Sun H."/>
            <person name="Wang X."/>
            <person name="Ge C."/>
            <person name="Zhang Z."/>
            <person name="Wang Q."/>
            <person name="Fei Z."/>
            <person name="Jiao C."/>
            <person name="Wang Q."/>
        </authorList>
    </citation>
    <scope>NUCLEOTIDE SEQUENCE [LARGE SCALE GENOMIC DNA]</scope>
    <source>
        <strain evidence="10">cv. Varoflay</strain>
    </source>
</reference>
<evidence type="ECO:0000256" key="1">
    <source>
        <dbReference type="ARBA" id="ARBA00004141"/>
    </source>
</evidence>
<dbReference type="RefSeq" id="XP_021855376.2">
    <property type="nucleotide sequence ID" value="XM_021999684.2"/>
</dbReference>
<dbReference type="InterPro" id="IPR026961">
    <property type="entry name" value="PGG_dom"/>
</dbReference>
<accession>A0A9R0IU39</accession>
<evidence type="ECO:0000256" key="5">
    <source>
        <dbReference type="ARBA" id="ARBA00023043"/>
    </source>
</evidence>
<feature type="transmembrane region" description="Helical" evidence="8">
    <location>
        <begin position="291"/>
        <end position="311"/>
    </location>
</feature>
<dbReference type="InterPro" id="IPR036770">
    <property type="entry name" value="Ankyrin_rpt-contain_sf"/>
</dbReference>
<sequence length="402" mass="45710">MHLVPSLTDEKFGTWLVKEVPELITQQDVNGKSAWGKAYEIGPAWFIKVVLDKEPSVFNSAPLVWIKACEQGHVLALCAFIDHNPGEFRDLCIEYKDSPLHHIKLPNLTGYEEFLKITRMKDLINLQDSKGVTPLHKAIRNKDLFLTETLLTMDKIIYNIVDDENVSAIYLLAQECDNNRTWDRMCKRIGLDPRIKTTYFKDKTNLLDVRNSLFIVAALLATFTFTAGFTLPGGFDQETGAALLGKKPSFQVFLVSDALAFFFSMLVLICLTWSMAFDASKSLVLIDRRMVFLRLAINCTLLAFMTGVYVVIAPKSLWADILIVVIMSFLIAISINKNFLYDFLEYVYKSMPTLKKKHRDQIRDVELGTRNEQDHLLSRRVEDSNEGSLTANQTKEGSNAEM</sequence>
<keyword evidence="10" id="KW-1185">Reference proteome</keyword>
<keyword evidence="3" id="KW-0677">Repeat</keyword>
<proteinExistence type="predicted"/>
<evidence type="ECO:0000256" key="8">
    <source>
        <dbReference type="SAM" id="Phobius"/>
    </source>
</evidence>
<keyword evidence="4 8" id="KW-1133">Transmembrane helix</keyword>
<feature type="domain" description="PGG" evidence="9">
    <location>
        <begin position="206"/>
        <end position="311"/>
    </location>
</feature>
<evidence type="ECO:0000256" key="3">
    <source>
        <dbReference type="ARBA" id="ARBA00022737"/>
    </source>
</evidence>
<evidence type="ECO:0000256" key="6">
    <source>
        <dbReference type="ARBA" id="ARBA00023136"/>
    </source>
</evidence>
<dbReference type="Gene3D" id="1.25.40.20">
    <property type="entry name" value="Ankyrin repeat-containing domain"/>
    <property type="match status" value="1"/>
</dbReference>
<evidence type="ECO:0000259" key="9">
    <source>
        <dbReference type="Pfam" id="PF13962"/>
    </source>
</evidence>
<dbReference type="Proteomes" id="UP000813463">
    <property type="component" value="Chromosome 4"/>
</dbReference>
<dbReference type="GeneID" id="110794724"/>
<gene>
    <name evidence="11" type="primary">LOC110794724</name>
</gene>
<feature type="region of interest" description="Disordered" evidence="7">
    <location>
        <begin position="380"/>
        <end position="402"/>
    </location>
</feature>
<reference evidence="11" key="2">
    <citation type="submission" date="2025-08" db="UniProtKB">
        <authorList>
            <consortium name="RefSeq"/>
        </authorList>
    </citation>
    <scope>IDENTIFICATION</scope>
    <source>
        <tissue evidence="11">Leaf</tissue>
    </source>
</reference>
<organism evidence="10 11">
    <name type="scientific">Spinacia oleracea</name>
    <name type="common">Spinach</name>
    <dbReference type="NCBI Taxonomy" id="3562"/>
    <lineage>
        <taxon>Eukaryota</taxon>
        <taxon>Viridiplantae</taxon>
        <taxon>Streptophyta</taxon>
        <taxon>Embryophyta</taxon>
        <taxon>Tracheophyta</taxon>
        <taxon>Spermatophyta</taxon>
        <taxon>Magnoliopsida</taxon>
        <taxon>eudicotyledons</taxon>
        <taxon>Gunneridae</taxon>
        <taxon>Pentapetalae</taxon>
        <taxon>Caryophyllales</taxon>
        <taxon>Chenopodiaceae</taxon>
        <taxon>Chenopodioideae</taxon>
        <taxon>Anserineae</taxon>
        <taxon>Spinacia</taxon>
    </lineage>
</organism>
<feature type="transmembrane region" description="Helical" evidence="8">
    <location>
        <begin position="213"/>
        <end position="232"/>
    </location>
</feature>
<dbReference type="SUPFAM" id="SSF48403">
    <property type="entry name" value="Ankyrin repeat"/>
    <property type="match status" value="1"/>
</dbReference>
<evidence type="ECO:0000313" key="10">
    <source>
        <dbReference type="Proteomes" id="UP000813463"/>
    </source>
</evidence>
<feature type="transmembrane region" description="Helical" evidence="8">
    <location>
        <begin position="317"/>
        <end position="335"/>
    </location>
</feature>
<keyword evidence="5" id="KW-0040">ANK repeat</keyword>
<dbReference type="KEGG" id="soe:110794724"/>
<keyword evidence="2 8" id="KW-0812">Transmembrane</keyword>
<evidence type="ECO:0000256" key="7">
    <source>
        <dbReference type="SAM" id="MobiDB-lite"/>
    </source>
</evidence>
<evidence type="ECO:0000313" key="11">
    <source>
        <dbReference type="RefSeq" id="XP_021855376.2"/>
    </source>
</evidence>
<keyword evidence="6 8" id="KW-0472">Membrane</keyword>
<dbReference type="Pfam" id="PF13962">
    <property type="entry name" value="PGG"/>
    <property type="match status" value="1"/>
</dbReference>
<name>A0A9R0IU39_SPIOL</name>
<feature type="compositionally biased region" description="Polar residues" evidence="7">
    <location>
        <begin position="386"/>
        <end position="402"/>
    </location>
</feature>
<dbReference type="AlphaFoldDB" id="A0A9R0IU39"/>
<evidence type="ECO:0000256" key="2">
    <source>
        <dbReference type="ARBA" id="ARBA00022692"/>
    </source>
</evidence>
<evidence type="ECO:0000256" key="4">
    <source>
        <dbReference type="ARBA" id="ARBA00022989"/>
    </source>
</evidence>
<comment type="subcellular location">
    <subcellularLocation>
        <location evidence="1">Membrane</location>
        <topology evidence="1">Multi-pass membrane protein</topology>
    </subcellularLocation>
</comment>